<evidence type="ECO:0000259" key="1">
    <source>
        <dbReference type="Pfam" id="PF00085"/>
    </source>
</evidence>
<proteinExistence type="predicted"/>
<gene>
    <name evidence="2" type="ORF">DHW61_17155</name>
</gene>
<protein>
    <submittedName>
        <fullName evidence="2">Thioredoxin</fullName>
    </submittedName>
</protein>
<sequence>MENYDSLELIKQSIDSNNVVLIYFGNKTCGVCTDLKPKVEKMLEEYPKIKSIYVDVDKSHNIAVSYNFFTIPAILVFVEGKVTIREARYISVRDLSNKIERYYNLLNK</sequence>
<dbReference type="Proteomes" id="UP000262969">
    <property type="component" value="Unassembled WGS sequence"/>
</dbReference>
<dbReference type="CDD" id="cd02947">
    <property type="entry name" value="TRX_family"/>
    <property type="match status" value="1"/>
</dbReference>
<comment type="caution">
    <text evidence="2">The sequence shown here is derived from an EMBL/GenBank/DDBJ whole genome shotgun (WGS) entry which is preliminary data.</text>
</comment>
<feature type="domain" description="Thioredoxin" evidence="1">
    <location>
        <begin position="13"/>
        <end position="85"/>
    </location>
</feature>
<accession>A0A3D2XAE0</accession>
<organism evidence="2 3">
    <name type="scientific">Lachnoclostridium phytofermentans</name>
    <dbReference type="NCBI Taxonomy" id="66219"/>
    <lineage>
        <taxon>Bacteria</taxon>
        <taxon>Bacillati</taxon>
        <taxon>Bacillota</taxon>
        <taxon>Clostridia</taxon>
        <taxon>Lachnospirales</taxon>
        <taxon>Lachnospiraceae</taxon>
    </lineage>
</organism>
<dbReference type="Gene3D" id="3.40.30.10">
    <property type="entry name" value="Glutaredoxin"/>
    <property type="match status" value="1"/>
</dbReference>
<dbReference type="AlphaFoldDB" id="A0A3D2XAE0"/>
<dbReference type="InterPro" id="IPR013766">
    <property type="entry name" value="Thioredoxin_domain"/>
</dbReference>
<name>A0A3D2XAE0_9FIRM</name>
<evidence type="ECO:0000313" key="3">
    <source>
        <dbReference type="Proteomes" id="UP000262969"/>
    </source>
</evidence>
<dbReference type="Pfam" id="PF00085">
    <property type="entry name" value="Thioredoxin"/>
    <property type="match status" value="1"/>
</dbReference>
<dbReference type="EMBL" id="DPVV01000560">
    <property type="protein sequence ID" value="HCL04110.1"/>
    <property type="molecule type" value="Genomic_DNA"/>
</dbReference>
<reference evidence="2 3" key="1">
    <citation type="journal article" date="2018" name="Nat. Biotechnol.">
        <title>A standardized bacterial taxonomy based on genome phylogeny substantially revises the tree of life.</title>
        <authorList>
            <person name="Parks D.H."/>
            <person name="Chuvochina M."/>
            <person name="Waite D.W."/>
            <person name="Rinke C."/>
            <person name="Skarshewski A."/>
            <person name="Chaumeil P.A."/>
            <person name="Hugenholtz P."/>
        </authorList>
    </citation>
    <scope>NUCLEOTIDE SEQUENCE [LARGE SCALE GENOMIC DNA]</scope>
    <source>
        <strain evidence="2">UBA11728</strain>
    </source>
</reference>
<evidence type="ECO:0000313" key="2">
    <source>
        <dbReference type="EMBL" id="HCL04110.1"/>
    </source>
</evidence>
<dbReference type="InterPro" id="IPR036249">
    <property type="entry name" value="Thioredoxin-like_sf"/>
</dbReference>
<dbReference type="SUPFAM" id="SSF52833">
    <property type="entry name" value="Thioredoxin-like"/>
    <property type="match status" value="1"/>
</dbReference>